<accession>A0A699X2M0</accession>
<dbReference type="AlphaFoldDB" id="A0A699X2M0"/>
<protein>
    <submittedName>
        <fullName evidence="1">Uncharacterized protein</fullName>
    </submittedName>
</protein>
<dbReference type="AntiFam" id="ANF00198">
    <property type="entry name" value="Shadow ORF (opposite pilG)"/>
</dbReference>
<evidence type="ECO:0000313" key="1">
    <source>
        <dbReference type="EMBL" id="GFD53967.1"/>
    </source>
</evidence>
<organism evidence="1">
    <name type="scientific">Tanacetum cinerariifolium</name>
    <name type="common">Dalmatian daisy</name>
    <name type="synonym">Chrysanthemum cinerariifolium</name>
    <dbReference type="NCBI Taxonomy" id="118510"/>
    <lineage>
        <taxon>Eukaryota</taxon>
        <taxon>Viridiplantae</taxon>
        <taxon>Streptophyta</taxon>
        <taxon>Embryophyta</taxon>
        <taxon>Tracheophyta</taxon>
        <taxon>Spermatophyta</taxon>
        <taxon>Magnoliopsida</taxon>
        <taxon>eudicotyledons</taxon>
        <taxon>Gunneridae</taxon>
        <taxon>Pentapetalae</taxon>
        <taxon>asterids</taxon>
        <taxon>campanulids</taxon>
        <taxon>Asterales</taxon>
        <taxon>Asteraceae</taxon>
        <taxon>Asteroideae</taxon>
        <taxon>Anthemideae</taxon>
        <taxon>Anthemidinae</taxon>
        <taxon>Tanacetum</taxon>
    </lineage>
</organism>
<sequence>FQQGLNFGLEDIGIERFEQVVHRAAGIAFMHSVARLFVGGQKDDRRQAGSLTATHQAGDFKAVHFGHLHIKQDEVDVHIKKQAQCLHA</sequence>
<feature type="non-terminal residue" evidence="1">
    <location>
        <position position="1"/>
    </location>
</feature>
<comment type="caution">
    <text evidence="1">The sequence shown here is derived from an EMBL/GenBank/DDBJ whole genome shotgun (WGS) entry which is preliminary data.</text>
</comment>
<dbReference type="EMBL" id="BKCJ011800682">
    <property type="protein sequence ID" value="GFD53967.1"/>
    <property type="molecule type" value="Genomic_DNA"/>
</dbReference>
<reference evidence="1" key="1">
    <citation type="journal article" date="2019" name="Sci. Rep.">
        <title>Draft genome of Tanacetum cinerariifolium, the natural source of mosquito coil.</title>
        <authorList>
            <person name="Yamashiro T."/>
            <person name="Shiraishi A."/>
            <person name="Satake H."/>
            <person name="Nakayama K."/>
        </authorList>
    </citation>
    <scope>NUCLEOTIDE SEQUENCE</scope>
</reference>
<name>A0A699X2M0_TANCI</name>
<gene>
    <name evidence="1" type="ORF">Tci_925936</name>
</gene>
<proteinExistence type="predicted"/>
<dbReference type="AntiFam" id="ANF00160">
    <property type="entry name" value="Shadow ORF (opposite NIK1)"/>
</dbReference>